<sequence length="60" mass="6997">MMMERAQCMRANSHYSHLELSIYHWSLYQWASSQKAQEEVVVVHLGVLQCPNHQQGIIAQ</sequence>
<evidence type="ECO:0000313" key="1">
    <source>
        <dbReference type="Proteomes" id="UP000887565"/>
    </source>
</evidence>
<reference evidence="2" key="1">
    <citation type="submission" date="2022-11" db="UniProtKB">
        <authorList>
            <consortium name="WormBaseParasite"/>
        </authorList>
    </citation>
    <scope>IDENTIFICATION</scope>
</reference>
<protein>
    <submittedName>
        <fullName evidence="2">Uncharacterized protein</fullName>
    </submittedName>
</protein>
<evidence type="ECO:0000313" key="2">
    <source>
        <dbReference type="WBParaSite" id="nRc.2.0.1.t17601-RA"/>
    </source>
</evidence>
<dbReference type="WBParaSite" id="nRc.2.0.1.t17601-RA">
    <property type="protein sequence ID" value="nRc.2.0.1.t17601-RA"/>
    <property type="gene ID" value="nRc.2.0.1.g17601"/>
</dbReference>
<keyword evidence="1" id="KW-1185">Reference proteome</keyword>
<dbReference type="AlphaFoldDB" id="A0A915IUU9"/>
<proteinExistence type="predicted"/>
<name>A0A915IUU9_ROMCU</name>
<organism evidence="1 2">
    <name type="scientific">Romanomermis culicivorax</name>
    <name type="common">Nematode worm</name>
    <dbReference type="NCBI Taxonomy" id="13658"/>
    <lineage>
        <taxon>Eukaryota</taxon>
        <taxon>Metazoa</taxon>
        <taxon>Ecdysozoa</taxon>
        <taxon>Nematoda</taxon>
        <taxon>Enoplea</taxon>
        <taxon>Dorylaimia</taxon>
        <taxon>Mermithida</taxon>
        <taxon>Mermithoidea</taxon>
        <taxon>Mermithidae</taxon>
        <taxon>Romanomermis</taxon>
    </lineage>
</organism>
<dbReference type="Proteomes" id="UP000887565">
    <property type="component" value="Unplaced"/>
</dbReference>
<accession>A0A915IUU9</accession>